<protein>
    <submittedName>
        <fullName evidence="2">Uncharacterized protein</fullName>
    </submittedName>
</protein>
<gene>
    <name evidence="2" type="ORF">A9K55_006472</name>
</gene>
<dbReference type="Proteomes" id="UP000323067">
    <property type="component" value="Chromosome vi"/>
</dbReference>
<evidence type="ECO:0000313" key="3">
    <source>
        <dbReference type="Proteomes" id="UP000323067"/>
    </source>
</evidence>
<sequence>MRQWARITGRLLRQLPASIQPGERSPSAVPVSSSDYSDTTTSDASRKSYSYSPSRLALISAPVAGERIRVPDEATSVVDAATERLTMAMVALHGAGRGTSARECAQVRQVAGDASR</sequence>
<evidence type="ECO:0000256" key="1">
    <source>
        <dbReference type="SAM" id="MobiDB-lite"/>
    </source>
</evidence>
<evidence type="ECO:0000313" key="2">
    <source>
        <dbReference type="EMBL" id="ATY61021.1"/>
    </source>
</evidence>
<reference evidence="2 3" key="1">
    <citation type="journal article" date="2017" name="BMC Genomics">
        <title>Chromosome level assembly and secondary metabolite potential of the parasitic fungus Cordyceps militaris.</title>
        <authorList>
            <person name="Kramer G.J."/>
            <person name="Nodwell J.R."/>
        </authorList>
    </citation>
    <scope>NUCLEOTIDE SEQUENCE [LARGE SCALE GENOMIC DNA]</scope>
    <source>
        <strain evidence="2 3">ATCC 34164</strain>
    </source>
</reference>
<accession>A0A2H4SD37</accession>
<feature type="compositionally biased region" description="Low complexity" evidence="1">
    <location>
        <begin position="32"/>
        <end position="43"/>
    </location>
</feature>
<organism evidence="2 3">
    <name type="scientific">Cordyceps militaris</name>
    <name type="common">Caterpillar fungus</name>
    <name type="synonym">Clavaria militaris</name>
    <dbReference type="NCBI Taxonomy" id="73501"/>
    <lineage>
        <taxon>Eukaryota</taxon>
        <taxon>Fungi</taxon>
        <taxon>Dikarya</taxon>
        <taxon>Ascomycota</taxon>
        <taxon>Pezizomycotina</taxon>
        <taxon>Sordariomycetes</taxon>
        <taxon>Hypocreomycetidae</taxon>
        <taxon>Hypocreales</taxon>
        <taxon>Cordycipitaceae</taxon>
        <taxon>Cordyceps</taxon>
    </lineage>
</organism>
<dbReference type="EMBL" id="CP023323">
    <property type="protein sequence ID" value="ATY61021.1"/>
    <property type="molecule type" value="Genomic_DNA"/>
</dbReference>
<dbReference type="VEuPathDB" id="FungiDB:A9K55_006472"/>
<proteinExistence type="predicted"/>
<feature type="region of interest" description="Disordered" evidence="1">
    <location>
        <begin position="15"/>
        <end position="48"/>
    </location>
</feature>
<dbReference type="AlphaFoldDB" id="A0A2H4SD37"/>
<name>A0A2H4SD37_CORMI</name>